<dbReference type="Proteomes" id="UP000030355">
    <property type="component" value="Unassembled WGS sequence"/>
</dbReference>
<name>A0A0A2ABE5_PROMR</name>
<dbReference type="EMBL" id="JNAL01000005">
    <property type="protein sequence ID" value="KGF97839.1"/>
    <property type="molecule type" value="Genomic_DNA"/>
</dbReference>
<evidence type="ECO:0000313" key="1">
    <source>
        <dbReference type="EMBL" id="KGF97839.1"/>
    </source>
</evidence>
<protein>
    <submittedName>
        <fullName evidence="1">Uncharacterized protein</fullName>
    </submittedName>
</protein>
<dbReference type="AlphaFoldDB" id="A0A0A2ABE5"/>
<reference evidence="2" key="1">
    <citation type="journal article" date="2014" name="Sci. Data">
        <title>Genomes of diverse isolates of the marine cyanobacterium Prochlorococcus.</title>
        <authorList>
            <person name="Biller S."/>
            <person name="Berube P."/>
            <person name="Thompson J."/>
            <person name="Kelly L."/>
            <person name="Roggensack S."/>
            <person name="Awad L."/>
            <person name="Roache-Johnson K."/>
            <person name="Ding H."/>
            <person name="Giovannoni S.J."/>
            <person name="Moore L.R."/>
            <person name="Chisholm S.W."/>
        </authorList>
    </citation>
    <scope>NUCLEOTIDE SEQUENCE [LARGE SCALE GENOMIC DNA]</scope>
    <source>
        <strain evidence="2">MIT 9201</strain>
    </source>
</reference>
<evidence type="ECO:0000313" key="2">
    <source>
        <dbReference type="Proteomes" id="UP000030355"/>
    </source>
</evidence>
<organism evidence="1 2">
    <name type="scientific">Prochlorococcus marinus str. MIT 9201</name>
    <dbReference type="NCBI Taxonomy" id="93057"/>
    <lineage>
        <taxon>Bacteria</taxon>
        <taxon>Bacillati</taxon>
        <taxon>Cyanobacteriota</taxon>
        <taxon>Cyanophyceae</taxon>
        <taxon>Synechococcales</taxon>
        <taxon>Prochlorococcaceae</taxon>
        <taxon>Prochlorococcus</taxon>
    </lineage>
</organism>
<gene>
    <name evidence="1" type="ORF">EU95_0307</name>
</gene>
<comment type="caution">
    <text evidence="1">The sequence shown here is derived from an EMBL/GenBank/DDBJ whole genome shotgun (WGS) entry which is preliminary data.</text>
</comment>
<proteinExistence type="predicted"/>
<sequence length="47" mass="5179">MIVLYKQSNTSANAILGFLTIMFDMLSSFREQTISSLLVVIIADALV</sequence>
<accession>A0A0A2ABE5</accession>